<comment type="caution">
    <text evidence="2">The sequence shown here is derived from an EMBL/GenBank/DDBJ whole genome shotgun (WGS) entry which is preliminary data.</text>
</comment>
<sequence>MVVVSKADRSIKVSNLPENISNDVLGFIFSESINVERKPFATTATVEFGSVRDVENYIRRDKTLMIENKFLGIEGCSVKSGEPSNEDPLECRQLYIENLPRSTTTEYLDVLFPFAKCIKRLDGCSALAEYRTAKDAELELTKSKTLRIDRHQLSVRLAKECHRPGGGYYNSHIRHEKGHSSSDRSSNSDADKTAKKKSPVDNNDLLFSGKEILSDLYGLPVEFGRSSHSRQRKDNNQDVCFKKQTEQTKKETLTSSPTATVTASTSSRNDTGRTKNEGPVSQKESSSRSDKQSDVKSDRNTTRADGSEKFPANLSNKDKHHTSTSCATNESFGMTSSDSKTVNKARNPDSQPRMSSSDYSTRRSSSNADKRRSNQRESGADKSRHFQMERGNYSSDHRKRERQTRRSEERHHKQEHCDGSSFFLSFFLFLFLSFF</sequence>
<name>A0A812AR67_ACAPH</name>
<protein>
    <recommendedName>
        <fullName evidence="4">RRM domain-containing protein</fullName>
    </recommendedName>
</protein>
<gene>
    <name evidence="2" type="ORF">SPHA_2506</name>
</gene>
<dbReference type="OrthoDB" id="10682758at2759"/>
<evidence type="ECO:0000313" key="3">
    <source>
        <dbReference type="Proteomes" id="UP000597762"/>
    </source>
</evidence>
<keyword evidence="3" id="KW-1185">Reference proteome</keyword>
<dbReference type="InterPro" id="IPR035979">
    <property type="entry name" value="RBD_domain_sf"/>
</dbReference>
<feature type="compositionally biased region" description="Polar residues" evidence="1">
    <location>
        <begin position="323"/>
        <end position="352"/>
    </location>
</feature>
<evidence type="ECO:0000256" key="1">
    <source>
        <dbReference type="SAM" id="MobiDB-lite"/>
    </source>
</evidence>
<feature type="compositionally biased region" description="Basic and acidic residues" evidence="1">
    <location>
        <begin position="404"/>
        <end position="414"/>
    </location>
</feature>
<dbReference type="GO" id="GO:0003676">
    <property type="term" value="F:nucleic acid binding"/>
    <property type="evidence" value="ECO:0007669"/>
    <property type="project" value="InterPro"/>
</dbReference>
<organism evidence="2 3">
    <name type="scientific">Acanthosepion pharaonis</name>
    <name type="common">Pharaoh cuttlefish</name>
    <name type="synonym">Sepia pharaonis</name>
    <dbReference type="NCBI Taxonomy" id="158019"/>
    <lineage>
        <taxon>Eukaryota</taxon>
        <taxon>Metazoa</taxon>
        <taxon>Spiralia</taxon>
        <taxon>Lophotrochozoa</taxon>
        <taxon>Mollusca</taxon>
        <taxon>Cephalopoda</taxon>
        <taxon>Coleoidea</taxon>
        <taxon>Decapodiformes</taxon>
        <taxon>Sepiida</taxon>
        <taxon>Sepiina</taxon>
        <taxon>Sepiidae</taxon>
        <taxon>Acanthosepion</taxon>
    </lineage>
</organism>
<feature type="compositionally biased region" description="Low complexity" evidence="1">
    <location>
        <begin position="253"/>
        <end position="267"/>
    </location>
</feature>
<dbReference type="EMBL" id="CAHIKZ030000069">
    <property type="protein sequence ID" value="CAE1148519.1"/>
    <property type="molecule type" value="Genomic_DNA"/>
</dbReference>
<feature type="compositionally biased region" description="Basic and acidic residues" evidence="1">
    <location>
        <begin position="285"/>
        <end position="308"/>
    </location>
</feature>
<feature type="compositionally biased region" description="Low complexity" evidence="1">
    <location>
        <begin position="353"/>
        <end position="366"/>
    </location>
</feature>
<evidence type="ECO:0008006" key="4">
    <source>
        <dbReference type="Google" id="ProtNLM"/>
    </source>
</evidence>
<reference evidence="2" key="1">
    <citation type="submission" date="2021-01" db="EMBL/GenBank/DDBJ databases">
        <authorList>
            <person name="Li R."/>
            <person name="Bekaert M."/>
        </authorList>
    </citation>
    <scope>NUCLEOTIDE SEQUENCE</scope>
    <source>
        <strain evidence="2">Farmed</strain>
    </source>
</reference>
<feature type="compositionally biased region" description="Basic and acidic residues" evidence="1">
    <location>
        <begin position="368"/>
        <end position="388"/>
    </location>
</feature>
<dbReference type="AlphaFoldDB" id="A0A812AR67"/>
<evidence type="ECO:0000313" key="2">
    <source>
        <dbReference type="EMBL" id="CAE1148519.1"/>
    </source>
</evidence>
<feature type="compositionally biased region" description="Basic and acidic residues" evidence="1">
    <location>
        <begin position="232"/>
        <end position="252"/>
    </location>
</feature>
<accession>A0A812AR67</accession>
<dbReference type="SUPFAM" id="SSF54928">
    <property type="entry name" value="RNA-binding domain, RBD"/>
    <property type="match status" value="1"/>
</dbReference>
<feature type="region of interest" description="Disordered" evidence="1">
    <location>
        <begin position="226"/>
        <end position="414"/>
    </location>
</feature>
<feature type="region of interest" description="Disordered" evidence="1">
    <location>
        <begin position="166"/>
        <end position="204"/>
    </location>
</feature>
<dbReference type="Proteomes" id="UP000597762">
    <property type="component" value="Unassembled WGS sequence"/>
</dbReference>
<proteinExistence type="predicted"/>